<dbReference type="HAMAP" id="MF_00182">
    <property type="entry name" value="Formyl_trans"/>
    <property type="match status" value="1"/>
</dbReference>
<dbReference type="InterPro" id="IPR011034">
    <property type="entry name" value="Formyl_transferase-like_C_sf"/>
</dbReference>
<dbReference type="NCBIfam" id="TIGR00460">
    <property type="entry name" value="fmt"/>
    <property type="match status" value="1"/>
</dbReference>
<proteinExistence type="inferred from homology"/>
<dbReference type="Gene3D" id="3.40.50.12230">
    <property type="match status" value="1"/>
</dbReference>
<feature type="binding site" evidence="5">
    <location>
        <begin position="112"/>
        <end position="115"/>
    </location>
    <ligand>
        <name>(6S)-5,6,7,8-tetrahydrofolate</name>
        <dbReference type="ChEBI" id="CHEBI:57453"/>
    </ligand>
</feature>
<accession>A0ABW3FIQ3</accession>
<keyword evidence="3 5" id="KW-0808">Transferase</keyword>
<comment type="caution">
    <text evidence="8">The sequence shown here is derived from an EMBL/GenBank/DDBJ whole genome shotgun (WGS) entry which is preliminary data.</text>
</comment>
<dbReference type="InterPro" id="IPR041711">
    <property type="entry name" value="Met-tRNA-FMT_N"/>
</dbReference>
<dbReference type="CDD" id="cd08646">
    <property type="entry name" value="FMT_core_Met-tRNA-FMT_N"/>
    <property type="match status" value="1"/>
</dbReference>
<evidence type="ECO:0000259" key="7">
    <source>
        <dbReference type="Pfam" id="PF02911"/>
    </source>
</evidence>
<dbReference type="Pfam" id="PF00551">
    <property type="entry name" value="Formyl_trans_N"/>
    <property type="match status" value="1"/>
</dbReference>
<dbReference type="PANTHER" id="PTHR11138">
    <property type="entry name" value="METHIONYL-TRNA FORMYLTRANSFERASE"/>
    <property type="match status" value="1"/>
</dbReference>
<dbReference type="InterPro" id="IPR036477">
    <property type="entry name" value="Formyl_transf_N_sf"/>
</dbReference>
<comment type="catalytic activity">
    <reaction evidence="5">
        <text>L-methionyl-tRNA(fMet) + (6R)-10-formyltetrahydrofolate = N-formyl-L-methionyl-tRNA(fMet) + (6S)-5,6,7,8-tetrahydrofolate + H(+)</text>
        <dbReference type="Rhea" id="RHEA:24380"/>
        <dbReference type="Rhea" id="RHEA-COMP:9952"/>
        <dbReference type="Rhea" id="RHEA-COMP:9953"/>
        <dbReference type="ChEBI" id="CHEBI:15378"/>
        <dbReference type="ChEBI" id="CHEBI:57453"/>
        <dbReference type="ChEBI" id="CHEBI:78530"/>
        <dbReference type="ChEBI" id="CHEBI:78844"/>
        <dbReference type="ChEBI" id="CHEBI:195366"/>
        <dbReference type="EC" id="2.1.2.9"/>
    </reaction>
</comment>
<dbReference type="CDD" id="cd08704">
    <property type="entry name" value="Met_tRNA_FMT_C"/>
    <property type="match status" value="1"/>
</dbReference>
<evidence type="ECO:0000256" key="4">
    <source>
        <dbReference type="ARBA" id="ARBA00022917"/>
    </source>
</evidence>
<reference evidence="9" key="1">
    <citation type="journal article" date="2019" name="Int. J. Syst. Evol. Microbiol.">
        <title>The Global Catalogue of Microorganisms (GCM) 10K type strain sequencing project: providing services to taxonomists for standard genome sequencing and annotation.</title>
        <authorList>
            <consortium name="The Broad Institute Genomics Platform"/>
            <consortium name="The Broad Institute Genome Sequencing Center for Infectious Disease"/>
            <person name="Wu L."/>
            <person name="Ma J."/>
        </authorList>
    </citation>
    <scope>NUCLEOTIDE SEQUENCE [LARGE SCALE GENOMIC DNA]</scope>
    <source>
        <strain evidence="9">CCUG 60023</strain>
    </source>
</reference>
<dbReference type="Pfam" id="PF02911">
    <property type="entry name" value="Formyl_trans_C"/>
    <property type="match status" value="1"/>
</dbReference>
<dbReference type="Proteomes" id="UP001597101">
    <property type="component" value="Unassembled WGS sequence"/>
</dbReference>
<feature type="domain" description="Formyl transferase N-terminal" evidence="6">
    <location>
        <begin position="4"/>
        <end position="182"/>
    </location>
</feature>
<organism evidence="8 9">
    <name type="scientific">Pseudahrensia aquimaris</name>
    <dbReference type="NCBI Taxonomy" id="744461"/>
    <lineage>
        <taxon>Bacteria</taxon>
        <taxon>Pseudomonadati</taxon>
        <taxon>Pseudomonadota</taxon>
        <taxon>Alphaproteobacteria</taxon>
        <taxon>Hyphomicrobiales</taxon>
        <taxon>Ahrensiaceae</taxon>
        <taxon>Pseudahrensia</taxon>
    </lineage>
</organism>
<dbReference type="SUPFAM" id="SSF53328">
    <property type="entry name" value="Formyltransferase"/>
    <property type="match status" value="1"/>
</dbReference>
<dbReference type="SUPFAM" id="SSF50486">
    <property type="entry name" value="FMT C-terminal domain-like"/>
    <property type="match status" value="1"/>
</dbReference>
<evidence type="ECO:0000256" key="1">
    <source>
        <dbReference type="ARBA" id="ARBA00010699"/>
    </source>
</evidence>
<dbReference type="InterPro" id="IPR001555">
    <property type="entry name" value="GART_AS"/>
</dbReference>
<dbReference type="RefSeq" id="WP_377212923.1">
    <property type="nucleotide sequence ID" value="NZ_JBHTJV010000009.1"/>
</dbReference>
<evidence type="ECO:0000256" key="3">
    <source>
        <dbReference type="ARBA" id="ARBA00022679"/>
    </source>
</evidence>
<evidence type="ECO:0000259" key="6">
    <source>
        <dbReference type="Pfam" id="PF00551"/>
    </source>
</evidence>
<keyword evidence="9" id="KW-1185">Reference proteome</keyword>
<gene>
    <name evidence="5 8" type="primary">fmt</name>
    <name evidence="8" type="ORF">ACFQ14_11760</name>
</gene>
<dbReference type="GO" id="GO:0004479">
    <property type="term" value="F:methionyl-tRNA formyltransferase activity"/>
    <property type="evidence" value="ECO:0007669"/>
    <property type="project" value="UniProtKB-EC"/>
</dbReference>
<feature type="domain" description="Formyl transferase C-terminal" evidence="7">
    <location>
        <begin position="206"/>
        <end position="292"/>
    </location>
</feature>
<keyword evidence="4 5" id="KW-0648">Protein biosynthesis</keyword>
<evidence type="ECO:0000313" key="9">
    <source>
        <dbReference type="Proteomes" id="UP001597101"/>
    </source>
</evidence>
<comment type="similarity">
    <text evidence="1 5">Belongs to the Fmt family.</text>
</comment>
<comment type="function">
    <text evidence="5">Attaches a formyl group to the free amino group of methionyl-tRNA(fMet). The formyl group appears to play a dual role in the initiator identity of N-formylmethionyl-tRNA by promoting its recognition by IF2 and preventing the misappropriation of this tRNA by the elongation apparatus.</text>
</comment>
<dbReference type="InterPro" id="IPR002376">
    <property type="entry name" value="Formyl_transf_N"/>
</dbReference>
<dbReference type="EC" id="2.1.2.9" evidence="2 5"/>
<dbReference type="PANTHER" id="PTHR11138:SF5">
    <property type="entry name" value="METHIONYL-TRNA FORMYLTRANSFERASE, MITOCHONDRIAL"/>
    <property type="match status" value="1"/>
</dbReference>
<dbReference type="InterPro" id="IPR005793">
    <property type="entry name" value="Formyl_trans_C"/>
</dbReference>
<evidence type="ECO:0000256" key="2">
    <source>
        <dbReference type="ARBA" id="ARBA00012261"/>
    </source>
</evidence>
<protein>
    <recommendedName>
        <fullName evidence="2 5">Methionyl-tRNA formyltransferase</fullName>
        <ecNumber evidence="2 5">2.1.2.9</ecNumber>
    </recommendedName>
</protein>
<dbReference type="InterPro" id="IPR005794">
    <property type="entry name" value="Fmt"/>
</dbReference>
<dbReference type="InterPro" id="IPR044135">
    <property type="entry name" value="Met-tRNA-FMT_C"/>
</dbReference>
<evidence type="ECO:0000256" key="5">
    <source>
        <dbReference type="HAMAP-Rule" id="MF_00182"/>
    </source>
</evidence>
<name>A0ABW3FIQ3_9HYPH</name>
<evidence type="ECO:0000313" key="8">
    <source>
        <dbReference type="EMBL" id="MFD0917085.1"/>
    </source>
</evidence>
<dbReference type="PROSITE" id="PS00373">
    <property type="entry name" value="GART"/>
    <property type="match status" value="1"/>
</dbReference>
<sequence>MALRIIFMGTPEFSVPTLRSLHNAGHEIVACYTQPPRPAGRRGLELTPSPIHKAGEELGIAVFTPKSLKGSDEQTEFATHKADVAVVVAYGLLLPQAVLDAPRHGCFNGHASLLPRWRGAAPIQRAIMAGDSETGMMVMQMEAGLDTGPVAMTRKVPITPEMTAGDLHDTLSQEGAALMVEAMAALEDGVLTLTPQSEEGVTYASKISKEETRIDFTQTAEQVQRHIMGLSPFPGAWTEMRLSGKSTRVKVLRAALSGEGVQIACANKDVILTRLQKAGSKPMNADEFLRGNTFDGLA</sequence>
<dbReference type="EMBL" id="JBHTJV010000009">
    <property type="protein sequence ID" value="MFD0917085.1"/>
    <property type="molecule type" value="Genomic_DNA"/>
</dbReference>